<keyword evidence="6" id="KW-0378">Hydrolase</keyword>
<dbReference type="EMBL" id="JAFREP010000005">
    <property type="protein sequence ID" value="MBO1318349.1"/>
    <property type="molecule type" value="Genomic_DNA"/>
</dbReference>
<dbReference type="PRINTS" id="PR00781">
    <property type="entry name" value="LIPOSIGPTASE"/>
</dbReference>
<dbReference type="Proteomes" id="UP000664417">
    <property type="component" value="Unassembled WGS sequence"/>
</dbReference>
<feature type="transmembrane region" description="Helical" evidence="10">
    <location>
        <begin position="135"/>
        <end position="157"/>
    </location>
</feature>
<keyword evidence="12" id="KW-1185">Reference proteome</keyword>
<keyword evidence="5" id="KW-0064">Aspartyl protease</keyword>
<evidence type="ECO:0000256" key="6">
    <source>
        <dbReference type="ARBA" id="ARBA00022801"/>
    </source>
</evidence>
<evidence type="ECO:0000256" key="10">
    <source>
        <dbReference type="SAM" id="Phobius"/>
    </source>
</evidence>
<evidence type="ECO:0000256" key="5">
    <source>
        <dbReference type="ARBA" id="ARBA00022750"/>
    </source>
</evidence>
<dbReference type="Pfam" id="PF01252">
    <property type="entry name" value="Peptidase_A8"/>
    <property type="match status" value="1"/>
</dbReference>
<proteinExistence type="inferred from homology"/>
<evidence type="ECO:0000313" key="12">
    <source>
        <dbReference type="Proteomes" id="UP000664417"/>
    </source>
</evidence>
<accession>A0A8J7Q7N5</accession>
<dbReference type="GO" id="GO:0006508">
    <property type="term" value="P:proteolysis"/>
    <property type="evidence" value="ECO:0007669"/>
    <property type="project" value="UniProtKB-KW"/>
</dbReference>
<gene>
    <name evidence="11" type="ORF">J3U88_07775</name>
</gene>
<dbReference type="PANTHER" id="PTHR33695">
    <property type="entry name" value="LIPOPROTEIN SIGNAL PEPTIDASE"/>
    <property type="match status" value="1"/>
</dbReference>
<dbReference type="RefSeq" id="WP_207858064.1">
    <property type="nucleotide sequence ID" value="NZ_JAFREP010000005.1"/>
</dbReference>
<comment type="similarity">
    <text evidence="1 9">Belongs to the peptidase A8 family.</text>
</comment>
<dbReference type="GO" id="GO:0016020">
    <property type="term" value="C:membrane"/>
    <property type="evidence" value="ECO:0007669"/>
    <property type="project" value="InterPro"/>
</dbReference>
<keyword evidence="8 10" id="KW-0472">Membrane</keyword>
<evidence type="ECO:0000256" key="2">
    <source>
        <dbReference type="ARBA" id="ARBA00022475"/>
    </source>
</evidence>
<evidence type="ECO:0000256" key="7">
    <source>
        <dbReference type="ARBA" id="ARBA00022989"/>
    </source>
</evidence>
<evidence type="ECO:0000256" key="3">
    <source>
        <dbReference type="ARBA" id="ARBA00022670"/>
    </source>
</evidence>
<protein>
    <submittedName>
        <fullName evidence="11">Signal peptidase II</fullName>
    </submittedName>
</protein>
<reference evidence="11" key="1">
    <citation type="submission" date="2021-03" db="EMBL/GenBank/DDBJ databases">
        <authorList>
            <person name="Wang G."/>
        </authorList>
    </citation>
    <scope>NUCLEOTIDE SEQUENCE</scope>
    <source>
        <strain evidence="11">KCTC 12899</strain>
    </source>
</reference>
<name>A0A8J7Q7N5_9BACT</name>
<keyword evidence="2" id="KW-1003">Cell membrane</keyword>
<evidence type="ECO:0000256" key="8">
    <source>
        <dbReference type="ARBA" id="ARBA00023136"/>
    </source>
</evidence>
<feature type="transmembrane region" description="Helical" evidence="10">
    <location>
        <begin position="73"/>
        <end position="91"/>
    </location>
</feature>
<evidence type="ECO:0000256" key="4">
    <source>
        <dbReference type="ARBA" id="ARBA00022692"/>
    </source>
</evidence>
<dbReference type="PANTHER" id="PTHR33695:SF1">
    <property type="entry name" value="LIPOPROTEIN SIGNAL PEPTIDASE"/>
    <property type="match status" value="1"/>
</dbReference>
<dbReference type="GO" id="GO:0004190">
    <property type="term" value="F:aspartic-type endopeptidase activity"/>
    <property type="evidence" value="ECO:0007669"/>
    <property type="project" value="UniProtKB-KW"/>
</dbReference>
<dbReference type="InterPro" id="IPR001872">
    <property type="entry name" value="Peptidase_A8"/>
</dbReference>
<comment type="caution">
    <text evidence="11">The sequence shown here is derived from an EMBL/GenBank/DDBJ whole genome shotgun (WGS) entry which is preliminary data.</text>
</comment>
<keyword evidence="3" id="KW-0645">Protease</keyword>
<evidence type="ECO:0000256" key="1">
    <source>
        <dbReference type="ARBA" id="ARBA00006139"/>
    </source>
</evidence>
<keyword evidence="7 10" id="KW-1133">Transmembrane helix</keyword>
<feature type="transmembrane region" description="Helical" evidence="10">
    <location>
        <begin position="98"/>
        <end position="115"/>
    </location>
</feature>
<organism evidence="11 12">
    <name type="scientific">Acanthopleuribacter pedis</name>
    <dbReference type="NCBI Taxonomy" id="442870"/>
    <lineage>
        <taxon>Bacteria</taxon>
        <taxon>Pseudomonadati</taxon>
        <taxon>Acidobacteriota</taxon>
        <taxon>Holophagae</taxon>
        <taxon>Acanthopleuribacterales</taxon>
        <taxon>Acanthopleuribacteraceae</taxon>
        <taxon>Acanthopleuribacter</taxon>
    </lineage>
</organism>
<sequence length="167" mass="18543">MANNAAAEPPTQTHWLWVIYGCVPLGLGLDFWSKHWASQQFGGVEWMIRDQIGVFMVRHHGLWAMESAPGDSSAAWVGIAATAALFIWACFTPATQRSLHGALACMMAGALGNTLERLWFGYVTDWLLLRFFPGGLTVNFADLCLTTGCLWLWVAILRTPTKNRNEV</sequence>
<keyword evidence="4 10" id="KW-0812">Transmembrane</keyword>
<evidence type="ECO:0000313" key="11">
    <source>
        <dbReference type="EMBL" id="MBO1318349.1"/>
    </source>
</evidence>
<dbReference type="AlphaFoldDB" id="A0A8J7Q7N5"/>
<evidence type="ECO:0000256" key="9">
    <source>
        <dbReference type="RuleBase" id="RU004181"/>
    </source>
</evidence>